<keyword evidence="3" id="KW-1185">Reference proteome</keyword>
<reference evidence="3" key="1">
    <citation type="submission" date="2016-10" db="EMBL/GenBank/DDBJ databases">
        <authorList>
            <person name="Varghese N."/>
            <person name="Submissions S."/>
        </authorList>
    </citation>
    <scope>NUCLEOTIDE SEQUENCE [LARGE SCALE GENOMIC DNA]</scope>
    <source>
        <strain evidence="3">S7</strain>
    </source>
</reference>
<feature type="region of interest" description="Disordered" evidence="1">
    <location>
        <begin position="161"/>
        <end position="193"/>
    </location>
</feature>
<dbReference type="AlphaFoldDB" id="A0A1I5MP97"/>
<dbReference type="RefSeq" id="WP_093335127.1">
    <property type="nucleotide sequence ID" value="NZ_FOXD01000002.1"/>
</dbReference>
<proteinExistence type="predicted"/>
<dbReference type="Gene3D" id="2.40.50.230">
    <property type="entry name" value="Gp5 N-terminal domain"/>
    <property type="match status" value="1"/>
</dbReference>
<dbReference type="OrthoDB" id="4931325at2"/>
<feature type="compositionally biased region" description="Low complexity" evidence="1">
    <location>
        <begin position="175"/>
        <end position="187"/>
    </location>
</feature>
<evidence type="ECO:0000313" key="3">
    <source>
        <dbReference type="Proteomes" id="UP000198892"/>
    </source>
</evidence>
<organism evidence="2 3">
    <name type="scientific">Salibacterium halotolerans</name>
    <dbReference type="NCBI Taxonomy" id="1884432"/>
    <lineage>
        <taxon>Bacteria</taxon>
        <taxon>Bacillati</taxon>
        <taxon>Bacillota</taxon>
        <taxon>Bacilli</taxon>
        <taxon>Bacillales</taxon>
        <taxon>Bacillaceae</taxon>
    </lineage>
</organism>
<dbReference type="EMBL" id="FOXD01000002">
    <property type="protein sequence ID" value="SFP11444.1"/>
    <property type="molecule type" value="Genomic_DNA"/>
</dbReference>
<accession>A0A1I5MP97</accession>
<protein>
    <submittedName>
        <fullName evidence="2">Phage P2 baseplate assembly protein gpV</fullName>
    </submittedName>
</protein>
<evidence type="ECO:0000313" key="2">
    <source>
        <dbReference type="EMBL" id="SFP11444.1"/>
    </source>
</evidence>
<dbReference type="InterPro" id="IPR037026">
    <property type="entry name" value="Vgr_OB-fold_dom_sf"/>
</dbReference>
<gene>
    <name evidence="2" type="ORF">SAMN05518683_102298</name>
</gene>
<name>A0A1I5MP97_9BACI</name>
<sequence length="193" mass="21129">MGQTSGNEALKIARNLVRVGEVSSVDDESGMVEVLFRDRDNMVSAPLPLLSFEYNMPVPGDSVACLFMGNGLENGFCIGKYYSEKNKPTEQDKNIYRKQLDDNVYVRYDKTQKDLKVIVDSVELKVQGGSVTVSAEEVQLGENAEDGIPLGKQLKQWLDNHTHPISWTNSGGSGDSSPPSTSSPSPSEKVKVE</sequence>
<dbReference type="STRING" id="1884432.SAMN05518683_102298"/>
<dbReference type="Proteomes" id="UP000198892">
    <property type="component" value="Unassembled WGS sequence"/>
</dbReference>
<evidence type="ECO:0000256" key="1">
    <source>
        <dbReference type="SAM" id="MobiDB-lite"/>
    </source>
</evidence>